<comment type="caution">
    <text evidence="7">The sequence shown here is derived from an EMBL/GenBank/DDBJ whole genome shotgun (WGS) entry which is preliminary data.</text>
</comment>
<evidence type="ECO:0000256" key="4">
    <source>
        <dbReference type="ARBA" id="ARBA00023235"/>
    </source>
</evidence>
<evidence type="ECO:0000313" key="8">
    <source>
        <dbReference type="Proteomes" id="UP000542342"/>
    </source>
</evidence>
<comment type="catalytic activity">
    <reaction evidence="5">
        <text>[protein]-peptidylproline (omega=180) = [protein]-peptidylproline (omega=0)</text>
        <dbReference type="Rhea" id="RHEA:16237"/>
        <dbReference type="Rhea" id="RHEA-COMP:10747"/>
        <dbReference type="Rhea" id="RHEA-COMP:10748"/>
        <dbReference type="ChEBI" id="CHEBI:83833"/>
        <dbReference type="ChEBI" id="CHEBI:83834"/>
        <dbReference type="EC" id="5.2.1.8"/>
    </reaction>
</comment>
<dbReference type="InterPro" id="IPR002130">
    <property type="entry name" value="Cyclophilin-type_PPIase_dom"/>
</dbReference>
<reference evidence="7 8" key="1">
    <citation type="submission" date="2020-07" db="EMBL/GenBank/DDBJ databases">
        <title>Thermogemmata thermophila gen. nov., sp. nov., a novel moderate thermophilic planctomycete from a Kamchatka hot spring.</title>
        <authorList>
            <person name="Elcheninov A.G."/>
            <person name="Podosokorskaya O.A."/>
            <person name="Kovaleva O.L."/>
            <person name="Novikov A."/>
            <person name="Bonch-Osmolovskaya E.A."/>
            <person name="Toshchakov S.V."/>
            <person name="Kublanov I.V."/>
        </authorList>
    </citation>
    <scope>NUCLEOTIDE SEQUENCE [LARGE SCALE GENOMIC DNA]</scope>
    <source>
        <strain evidence="7 8">2918</strain>
    </source>
</reference>
<sequence>MVVMETNMGTITIELYEDKAPITVKNFLQYVDDKHYDGTIFHRVIDGFMIQGGGYEPGMKERKTRPPIKNESANGLSNLRGTIAMARTPDPDSATAQFFINVKDNTFLDRANARDKVGYCVFGRVIEGMDVVDKIKAVKTTRRGMHDDVPEKDVIILSVRRKQ</sequence>
<dbReference type="InterPro" id="IPR044665">
    <property type="entry name" value="E_coli_cyclophilin_A-like"/>
</dbReference>
<dbReference type="InterPro" id="IPR029000">
    <property type="entry name" value="Cyclophilin-like_dom_sf"/>
</dbReference>
<evidence type="ECO:0000256" key="3">
    <source>
        <dbReference type="ARBA" id="ARBA00023110"/>
    </source>
</evidence>
<evidence type="ECO:0000259" key="6">
    <source>
        <dbReference type="PROSITE" id="PS50072"/>
    </source>
</evidence>
<comment type="function">
    <text evidence="1 5">PPIases accelerate the folding of proteins. It catalyzes the cis-trans isomerization of proline imidic peptide bonds in oligopeptides.</text>
</comment>
<dbReference type="SUPFAM" id="SSF50891">
    <property type="entry name" value="Cyclophilin-like"/>
    <property type="match status" value="1"/>
</dbReference>
<keyword evidence="8" id="KW-1185">Reference proteome</keyword>
<protein>
    <recommendedName>
        <fullName evidence="5">Peptidyl-prolyl cis-trans isomerase</fullName>
        <shortName evidence="5">PPIase</shortName>
        <ecNumber evidence="5">5.2.1.8</ecNumber>
    </recommendedName>
</protein>
<evidence type="ECO:0000256" key="1">
    <source>
        <dbReference type="ARBA" id="ARBA00002388"/>
    </source>
</evidence>
<comment type="similarity">
    <text evidence="2 5">Belongs to the cyclophilin-type PPIase family.</text>
</comment>
<dbReference type="InterPro" id="IPR024936">
    <property type="entry name" value="Cyclophilin-type_PPIase"/>
</dbReference>
<dbReference type="PANTHER" id="PTHR43246">
    <property type="entry name" value="PEPTIDYL-PROLYL CIS-TRANS ISOMERASE CYP38, CHLOROPLASTIC"/>
    <property type="match status" value="1"/>
</dbReference>
<dbReference type="Pfam" id="PF00160">
    <property type="entry name" value="Pro_isomerase"/>
    <property type="match status" value="1"/>
</dbReference>
<dbReference type="Proteomes" id="UP000542342">
    <property type="component" value="Unassembled WGS sequence"/>
</dbReference>
<dbReference type="PIRSF" id="PIRSF001467">
    <property type="entry name" value="Peptidylpro_ismrse"/>
    <property type="match status" value="1"/>
</dbReference>
<accession>A0A7V9AC28</accession>
<dbReference type="CDD" id="cd01920">
    <property type="entry name" value="cyclophilin_EcCYP_like"/>
    <property type="match status" value="1"/>
</dbReference>
<evidence type="ECO:0000256" key="2">
    <source>
        <dbReference type="ARBA" id="ARBA00007365"/>
    </source>
</evidence>
<evidence type="ECO:0000256" key="5">
    <source>
        <dbReference type="RuleBase" id="RU363019"/>
    </source>
</evidence>
<organism evidence="7 8">
    <name type="scientific">Thermogemmata fonticola</name>
    <dbReference type="NCBI Taxonomy" id="2755323"/>
    <lineage>
        <taxon>Bacteria</taxon>
        <taxon>Pseudomonadati</taxon>
        <taxon>Planctomycetota</taxon>
        <taxon>Planctomycetia</taxon>
        <taxon>Gemmatales</taxon>
        <taxon>Gemmataceae</taxon>
        <taxon>Thermogemmata</taxon>
    </lineage>
</organism>
<name>A0A7V9AC28_9BACT</name>
<dbReference type="PROSITE" id="PS00170">
    <property type="entry name" value="CSA_PPIASE_1"/>
    <property type="match status" value="1"/>
</dbReference>
<gene>
    <name evidence="7" type="ORF">H0921_10695</name>
</gene>
<keyword evidence="4 5" id="KW-0413">Isomerase</keyword>
<dbReference type="AlphaFoldDB" id="A0A7V9AC28"/>
<dbReference type="Gene3D" id="2.40.100.10">
    <property type="entry name" value="Cyclophilin-like"/>
    <property type="match status" value="1"/>
</dbReference>
<evidence type="ECO:0000313" key="7">
    <source>
        <dbReference type="EMBL" id="MBA2226628.1"/>
    </source>
</evidence>
<dbReference type="EMBL" id="JACEFB010000007">
    <property type="protein sequence ID" value="MBA2226628.1"/>
    <property type="molecule type" value="Genomic_DNA"/>
</dbReference>
<dbReference type="GO" id="GO:0006457">
    <property type="term" value="P:protein folding"/>
    <property type="evidence" value="ECO:0007669"/>
    <property type="project" value="InterPro"/>
</dbReference>
<dbReference type="GO" id="GO:0003755">
    <property type="term" value="F:peptidyl-prolyl cis-trans isomerase activity"/>
    <property type="evidence" value="ECO:0007669"/>
    <property type="project" value="UniProtKB-UniRule"/>
</dbReference>
<dbReference type="PRINTS" id="PR00153">
    <property type="entry name" value="CSAPPISMRASE"/>
</dbReference>
<proteinExistence type="inferred from homology"/>
<dbReference type="InterPro" id="IPR020892">
    <property type="entry name" value="Cyclophilin-type_PPIase_CS"/>
</dbReference>
<dbReference type="PROSITE" id="PS50072">
    <property type="entry name" value="CSA_PPIASE_2"/>
    <property type="match status" value="1"/>
</dbReference>
<keyword evidence="3 5" id="KW-0697">Rotamase</keyword>
<feature type="domain" description="PPIase cyclophilin-type" evidence="6">
    <location>
        <begin position="1"/>
        <end position="161"/>
    </location>
</feature>
<dbReference type="EC" id="5.2.1.8" evidence="5"/>